<evidence type="ECO:0000313" key="8">
    <source>
        <dbReference type="EMBL" id="ANK13563.1"/>
    </source>
</evidence>
<feature type="transmembrane region" description="Helical" evidence="6">
    <location>
        <begin position="50"/>
        <end position="71"/>
    </location>
</feature>
<accession>A0A192D4Z4</accession>
<dbReference type="PANTHER" id="PTHR42709">
    <property type="entry name" value="ALKALINE PHOSPHATASE LIKE PROTEIN"/>
    <property type="match status" value="1"/>
</dbReference>
<dbReference type="Proteomes" id="UP000078263">
    <property type="component" value="Chromosome"/>
</dbReference>
<feature type="transmembrane region" description="Helical" evidence="6">
    <location>
        <begin position="137"/>
        <end position="157"/>
    </location>
</feature>
<evidence type="ECO:0000259" key="7">
    <source>
        <dbReference type="Pfam" id="PF09335"/>
    </source>
</evidence>
<reference evidence="8 9" key="1">
    <citation type="submission" date="2016-05" db="EMBL/GenBank/DDBJ databases">
        <title>Compelete Genome Sequence of Bacteriochlorophyll-Synthesizing Bacterium Porphyrobacter neustonensis DSM 9434.</title>
        <authorList>
            <person name="Shi X.-L."/>
            <person name="Wu Y.-H."/>
            <person name="Cheng H."/>
            <person name="Xu L."/>
            <person name="Zhang X.-Q."/>
            <person name="Wang C.-S."/>
            <person name="Xu X.-W."/>
        </authorList>
    </citation>
    <scope>NUCLEOTIDE SEQUENCE [LARGE SCALE GENOMIC DNA]</scope>
    <source>
        <strain evidence="8 9">DSM 9434</strain>
    </source>
</reference>
<dbReference type="GO" id="GO:0005886">
    <property type="term" value="C:plasma membrane"/>
    <property type="evidence" value="ECO:0007669"/>
    <property type="project" value="UniProtKB-SubCell"/>
</dbReference>
<dbReference type="InterPro" id="IPR032816">
    <property type="entry name" value="VTT_dom"/>
</dbReference>
<evidence type="ECO:0000313" key="9">
    <source>
        <dbReference type="Proteomes" id="UP000078263"/>
    </source>
</evidence>
<keyword evidence="2" id="KW-1003">Cell membrane</keyword>
<keyword evidence="3 6" id="KW-0812">Transmembrane</keyword>
<feature type="domain" description="VTT" evidence="7">
    <location>
        <begin position="30"/>
        <end position="159"/>
    </location>
</feature>
<keyword evidence="9" id="KW-1185">Reference proteome</keyword>
<gene>
    <name evidence="8" type="ORF">A9D12_12140</name>
</gene>
<name>A0A192D4Z4_9SPHN</name>
<dbReference type="RefSeq" id="WP_068352196.1">
    <property type="nucleotide sequence ID" value="NZ_CP016033.1"/>
</dbReference>
<keyword evidence="4 6" id="KW-1133">Transmembrane helix</keyword>
<feature type="transmembrane region" description="Helical" evidence="6">
    <location>
        <begin position="172"/>
        <end position="190"/>
    </location>
</feature>
<proteinExistence type="predicted"/>
<evidence type="ECO:0000256" key="3">
    <source>
        <dbReference type="ARBA" id="ARBA00022692"/>
    </source>
</evidence>
<dbReference type="EMBL" id="CP016033">
    <property type="protein sequence ID" value="ANK13563.1"/>
    <property type="molecule type" value="Genomic_DNA"/>
</dbReference>
<comment type="subcellular location">
    <subcellularLocation>
        <location evidence="1">Cell membrane</location>
        <topology evidence="1">Multi-pass membrane protein</topology>
    </subcellularLocation>
</comment>
<evidence type="ECO:0000256" key="6">
    <source>
        <dbReference type="SAM" id="Phobius"/>
    </source>
</evidence>
<sequence>MTAFLLELLNKGGYIGIFLLMAAENIFPPIPSEVIMGGAGVLVARGEMTFWMVWVVATAGTVAGNLFWYWIGVRWSEEQLKAIIDRWGRWLTFEWDEFTKARDIFRKYGDGIVFALRFSPILRTIVSLPAGLAHMKLWHFCLFTFLGSGIWNAILIFGGKALEPLIERFEKFAGYGIAAFVLAGVVFYIYRVVTWKPVKEHEAEDRTQL</sequence>
<evidence type="ECO:0000256" key="2">
    <source>
        <dbReference type="ARBA" id="ARBA00022475"/>
    </source>
</evidence>
<keyword evidence="5 6" id="KW-0472">Membrane</keyword>
<evidence type="ECO:0000256" key="1">
    <source>
        <dbReference type="ARBA" id="ARBA00004651"/>
    </source>
</evidence>
<dbReference type="STRING" id="1112.A9D12_12140"/>
<dbReference type="Pfam" id="PF09335">
    <property type="entry name" value="VTT_dom"/>
    <property type="match status" value="1"/>
</dbReference>
<protein>
    <recommendedName>
        <fullName evidence="7">VTT domain-containing protein</fullName>
    </recommendedName>
</protein>
<feature type="transmembrane region" description="Helical" evidence="6">
    <location>
        <begin position="12"/>
        <end position="30"/>
    </location>
</feature>
<dbReference type="OrthoDB" id="9813426at2"/>
<evidence type="ECO:0000256" key="4">
    <source>
        <dbReference type="ARBA" id="ARBA00022989"/>
    </source>
</evidence>
<dbReference type="PANTHER" id="PTHR42709:SF6">
    <property type="entry name" value="UNDECAPRENYL PHOSPHATE TRANSPORTER A"/>
    <property type="match status" value="1"/>
</dbReference>
<evidence type="ECO:0000256" key="5">
    <source>
        <dbReference type="ARBA" id="ARBA00023136"/>
    </source>
</evidence>
<dbReference type="AlphaFoldDB" id="A0A192D4Z4"/>
<dbReference type="InterPro" id="IPR051311">
    <property type="entry name" value="DedA_domain"/>
</dbReference>
<organism evidence="8 9">
    <name type="scientific">Erythrobacter neustonensis</name>
    <dbReference type="NCBI Taxonomy" id="1112"/>
    <lineage>
        <taxon>Bacteria</taxon>
        <taxon>Pseudomonadati</taxon>
        <taxon>Pseudomonadota</taxon>
        <taxon>Alphaproteobacteria</taxon>
        <taxon>Sphingomonadales</taxon>
        <taxon>Erythrobacteraceae</taxon>
        <taxon>Erythrobacter/Porphyrobacter group</taxon>
        <taxon>Erythrobacter</taxon>
    </lineage>
</organism>
<dbReference type="KEGG" id="pns:A9D12_12140"/>